<dbReference type="InterPro" id="IPR009057">
    <property type="entry name" value="Homeodomain-like_sf"/>
</dbReference>
<sequence>MGEQTRGRRDPEARRRAMVTAAAELISEVGVDAVTHRMVAARAAVPLGSTTQYFATLDDLRAAGLQHLAADIDARIDGLHEVLTARGVSAATLAALISQGLTDAQAVKADRAVVTAAVNDPRLQELARHWWERMASFLEPTCGRERAALAAIFTDGVLWHSLAGRVPVDRSLIESGFAAILGEPSPSFSDRPATS</sequence>
<dbReference type="InterPro" id="IPR001647">
    <property type="entry name" value="HTH_TetR"/>
</dbReference>
<dbReference type="RefSeq" id="WP_310018391.1">
    <property type="nucleotide sequence ID" value="NZ_JAVDUM010000004.1"/>
</dbReference>
<keyword evidence="5" id="KW-1185">Reference proteome</keyword>
<dbReference type="Proteomes" id="UP001259347">
    <property type="component" value="Unassembled WGS sequence"/>
</dbReference>
<evidence type="ECO:0000313" key="5">
    <source>
        <dbReference type="Proteomes" id="UP001259347"/>
    </source>
</evidence>
<dbReference type="GO" id="GO:0003677">
    <property type="term" value="F:DNA binding"/>
    <property type="evidence" value="ECO:0007669"/>
    <property type="project" value="UniProtKB-KW"/>
</dbReference>
<evidence type="ECO:0000256" key="2">
    <source>
        <dbReference type="PROSITE-ProRule" id="PRU00335"/>
    </source>
</evidence>
<dbReference type="Gene3D" id="1.10.357.10">
    <property type="entry name" value="Tetracycline Repressor, domain 2"/>
    <property type="match status" value="1"/>
</dbReference>
<evidence type="ECO:0000259" key="3">
    <source>
        <dbReference type="PROSITE" id="PS50977"/>
    </source>
</evidence>
<evidence type="ECO:0000313" key="4">
    <source>
        <dbReference type="EMBL" id="MDR6866509.1"/>
    </source>
</evidence>
<accession>A0ABU1SA88</accession>
<comment type="caution">
    <text evidence="4">The sequence shown here is derived from an EMBL/GenBank/DDBJ whole genome shotgun (WGS) entry which is preliminary data.</text>
</comment>
<dbReference type="SUPFAM" id="SSF46689">
    <property type="entry name" value="Homeodomain-like"/>
    <property type="match status" value="1"/>
</dbReference>
<organism evidence="4 5">
    <name type="scientific">Microbacterium resistens</name>
    <dbReference type="NCBI Taxonomy" id="156977"/>
    <lineage>
        <taxon>Bacteria</taxon>
        <taxon>Bacillati</taxon>
        <taxon>Actinomycetota</taxon>
        <taxon>Actinomycetes</taxon>
        <taxon>Micrococcales</taxon>
        <taxon>Microbacteriaceae</taxon>
        <taxon>Microbacterium</taxon>
    </lineage>
</organism>
<feature type="DNA-binding region" description="H-T-H motif" evidence="2">
    <location>
        <begin position="35"/>
        <end position="54"/>
    </location>
</feature>
<protein>
    <submittedName>
        <fullName evidence="4">DNA-binding transcriptional regulator YbjK</fullName>
    </submittedName>
</protein>
<dbReference type="Pfam" id="PF00440">
    <property type="entry name" value="TetR_N"/>
    <property type="match status" value="1"/>
</dbReference>
<keyword evidence="1 2" id="KW-0238">DNA-binding</keyword>
<dbReference type="EMBL" id="JAVDUM010000004">
    <property type="protein sequence ID" value="MDR6866509.1"/>
    <property type="molecule type" value="Genomic_DNA"/>
</dbReference>
<reference evidence="4 5" key="1">
    <citation type="submission" date="2023-07" db="EMBL/GenBank/DDBJ databases">
        <title>Sorghum-associated microbial communities from plants grown in Nebraska, USA.</title>
        <authorList>
            <person name="Schachtman D."/>
        </authorList>
    </citation>
    <scope>NUCLEOTIDE SEQUENCE [LARGE SCALE GENOMIC DNA]</scope>
    <source>
        <strain evidence="4 5">2980</strain>
    </source>
</reference>
<proteinExistence type="predicted"/>
<dbReference type="PROSITE" id="PS50977">
    <property type="entry name" value="HTH_TETR_2"/>
    <property type="match status" value="1"/>
</dbReference>
<name>A0ABU1SA88_9MICO</name>
<feature type="domain" description="HTH tetR-type" evidence="3">
    <location>
        <begin position="12"/>
        <end position="72"/>
    </location>
</feature>
<evidence type="ECO:0000256" key="1">
    <source>
        <dbReference type="ARBA" id="ARBA00023125"/>
    </source>
</evidence>
<gene>
    <name evidence="4" type="ORF">J2Y69_001102</name>
</gene>